<organism evidence="8 9">
    <name type="scientific">Mycoplasmoides pneumoniae (strain ATCC 15531 / DSM 23978 / CIP 103766 / NBRC 14401 / NCTC 10119 / FH)</name>
    <name type="common">Mycoplasma pneumoniae</name>
    <dbReference type="NCBI Taxonomy" id="722438"/>
    <lineage>
        <taxon>Bacteria</taxon>
        <taxon>Bacillati</taxon>
        <taxon>Mycoplasmatota</taxon>
        <taxon>Mycoplasmoidales</taxon>
        <taxon>Mycoplasmoidaceae</taxon>
        <taxon>Mycoplasmoides</taxon>
    </lineage>
</organism>
<accession>A0A0H3DM47</accession>
<dbReference type="RefSeq" id="WP_014325316.1">
    <property type="nucleotide sequence ID" value="NZ_CP010546.1"/>
</dbReference>
<protein>
    <recommendedName>
        <fullName evidence="3">Uridine phosphorylase</fullName>
        <ecNumber evidence="2">2.4.2.3</ecNumber>
    </recommendedName>
</protein>
<dbReference type="Proteomes" id="UP000007756">
    <property type="component" value="Chromosome"/>
</dbReference>
<dbReference type="GO" id="GO:0004731">
    <property type="term" value="F:purine-nucleoside phosphorylase activity"/>
    <property type="evidence" value="ECO:0007669"/>
    <property type="project" value="InterPro"/>
</dbReference>
<dbReference type="PATRIC" id="fig|722438.3.peg.68"/>
<dbReference type="PANTHER" id="PTHR43691:SF11">
    <property type="entry name" value="FI09636P-RELATED"/>
    <property type="match status" value="1"/>
</dbReference>
<comment type="catalytic activity">
    <reaction evidence="6">
        <text>uridine + phosphate = alpha-D-ribose 1-phosphate + uracil</text>
        <dbReference type="Rhea" id="RHEA:24388"/>
        <dbReference type="ChEBI" id="CHEBI:16704"/>
        <dbReference type="ChEBI" id="CHEBI:17568"/>
        <dbReference type="ChEBI" id="CHEBI:43474"/>
        <dbReference type="ChEBI" id="CHEBI:57720"/>
        <dbReference type="EC" id="2.4.2.3"/>
    </reaction>
</comment>
<evidence type="ECO:0000256" key="6">
    <source>
        <dbReference type="ARBA" id="ARBA00048447"/>
    </source>
</evidence>
<evidence type="ECO:0000313" key="9">
    <source>
        <dbReference type="Proteomes" id="UP000007756"/>
    </source>
</evidence>
<evidence type="ECO:0000256" key="1">
    <source>
        <dbReference type="ARBA" id="ARBA00010456"/>
    </source>
</evidence>
<dbReference type="InterPro" id="IPR004402">
    <property type="entry name" value="DeoD-type"/>
</dbReference>
<dbReference type="GO" id="GO:0004850">
    <property type="term" value="F:uridine phosphorylase activity"/>
    <property type="evidence" value="ECO:0007669"/>
    <property type="project" value="UniProtKB-EC"/>
</dbReference>
<comment type="similarity">
    <text evidence="1">Belongs to the PNP/UDP phosphorylase family.</text>
</comment>
<dbReference type="AlphaFoldDB" id="A0A0H3DM47"/>
<dbReference type="EMBL" id="CP002077">
    <property type="protein sequence ID" value="ADK86845.1"/>
    <property type="molecule type" value="Genomic_DNA"/>
</dbReference>
<evidence type="ECO:0000259" key="7">
    <source>
        <dbReference type="Pfam" id="PF01048"/>
    </source>
</evidence>
<keyword evidence="5 8" id="KW-0808">Transferase</keyword>
<dbReference type="GO" id="GO:0005829">
    <property type="term" value="C:cytosol"/>
    <property type="evidence" value="ECO:0007669"/>
    <property type="project" value="TreeGrafter"/>
</dbReference>
<gene>
    <name evidence="8" type="primary">deoD</name>
    <name evidence="8" type="ordered locus">MPNE_0072</name>
</gene>
<dbReference type="GeneID" id="66609296"/>
<name>A0A0H3DM47_MYCPB</name>
<dbReference type="PaxDb" id="722438-MPNE_0072"/>
<dbReference type="NCBIfam" id="NF004489">
    <property type="entry name" value="PRK05819.1"/>
    <property type="match status" value="1"/>
</dbReference>
<reference evidence="8 9" key="1">
    <citation type="journal article" date="2010" name="Appl. Environ. Microbiol.">
        <title>Targeted chromosomal knockouts in Mycoplasma pneumoniae.</title>
        <authorList>
            <person name="Krishnakumar R."/>
            <person name="Assad-Garcia N."/>
            <person name="Benders G.A."/>
            <person name="Phan Q."/>
            <person name="Montague M.G."/>
            <person name="Glass J.I."/>
        </authorList>
    </citation>
    <scope>NUCLEOTIDE SEQUENCE [LARGE SCALE GENOMIC DNA]</scope>
    <source>
        <strain evidence="9">ATCC 15531 / DSM 22911 / NBRC 14401 / NCTC 10119 / FH</strain>
    </source>
</reference>
<dbReference type="STRING" id="722438.F539_00345"/>
<dbReference type="EC" id="2.4.2.3" evidence="2"/>
<dbReference type="KEGG" id="mpj:MPNE_0072"/>
<dbReference type="GO" id="GO:0006152">
    <property type="term" value="P:purine nucleoside catabolic process"/>
    <property type="evidence" value="ECO:0007669"/>
    <property type="project" value="TreeGrafter"/>
</dbReference>
<dbReference type="Pfam" id="PF01048">
    <property type="entry name" value="PNP_UDP_1"/>
    <property type="match status" value="1"/>
</dbReference>
<dbReference type="Gene3D" id="3.40.50.1580">
    <property type="entry name" value="Nucleoside phosphorylase domain"/>
    <property type="match status" value="1"/>
</dbReference>
<keyword evidence="4 8" id="KW-0328">Glycosyltransferase</keyword>
<dbReference type="CDD" id="cd09006">
    <property type="entry name" value="PNP_EcPNPI-like"/>
    <property type="match status" value="1"/>
</dbReference>
<dbReference type="InterPro" id="IPR035994">
    <property type="entry name" value="Nucleoside_phosphorylase_sf"/>
</dbReference>
<dbReference type="HAMAP" id="MF_01627">
    <property type="entry name" value="Pur_nucleosid_phosp"/>
    <property type="match status" value="1"/>
</dbReference>
<evidence type="ECO:0000313" key="8">
    <source>
        <dbReference type="EMBL" id="ADK86845.1"/>
    </source>
</evidence>
<dbReference type="PANTHER" id="PTHR43691">
    <property type="entry name" value="URIDINE PHOSPHORYLASE"/>
    <property type="match status" value="1"/>
</dbReference>
<sequence length="238" mass="26330">MTPHINAKKDDIAKVVLMPGDPLRAKWIAEQFMEKPRLVNEVRGMLAFTGQYKGKTITIMGHGMGIPSIGIYSYELMKFYEVNTIIRIGSCGALQDSLNLQDLIIAAKAWSESIYANDMGVEVPADKILMASPQLVELAKKTANQLQLAFHEGLVFCEDAFHQTRKDVLKLAQEKHALAVEMEAHALYANAMLLNKQALTMLTVSDSLVTHAALPAEQRQATFKNMAILSLEMASQLV</sequence>
<evidence type="ECO:0000256" key="3">
    <source>
        <dbReference type="ARBA" id="ARBA00021980"/>
    </source>
</evidence>
<dbReference type="InterPro" id="IPR000845">
    <property type="entry name" value="Nucleoside_phosphorylase_d"/>
</dbReference>
<dbReference type="PROSITE" id="PS01232">
    <property type="entry name" value="PNP_UDP_1"/>
    <property type="match status" value="1"/>
</dbReference>
<evidence type="ECO:0000256" key="5">
    <source>
        <dbReference type="ARBA" id="ARBA00022679"/>
    </source>
</evidence>
<dbReference type="eggNOG" id="COG0813">
    <property type="taxonomic scope" value="Bacteria"/>
</dbReference>
<evidence type="ECO:0000256" key="4">
    <source>
        <dbReference type="ARBA" id="ARBA00022676"/>
    </source>
</evidence>
<feature type="domain" description="Nucleoside phosphorylase" evidence="7">
    <location>
        <begin position="14"/>
        <end position="232"/>
    </location>
</feature>
<dbReference type="HOGENOM" id="CLU_068457_2_0_14"/>
<evidence type="ECO:0000256" key="2">
    <source>
        <dbReference type="ARBA" id="ARBA00011888"/>
    </source>
</evidence>
<proteinExistence type="inferred from homology"/>
<dbReference type="InterPro" id="IPR018016">
    <property type="entry name" value="Nucleoside_phosphorylase_CS"/>
</dbReference>
<dbReference type="SUPFAM" id="SSF53167">
    <property type="entry name" value="Purine and uridine phosphorylases"/>
    <property type="match status" value="1"/>
</dbReference>
<dbReference type="NCBIfam" id="TIGR00107">
    <property type="entry name" value="deoD"/>
    <property type="match status" value="1"/>
</dbReference>